<accession>A0ABN0PN82</accession>
<gene>
    <name evidence="1" type="ORF">SHD_1814</name>
</gene>
<sequence length="26" mass="3048">MALAIFHDKVAEKIKKKSEKYVKTIK</sequence>
<protein>
    <submittedName>
        <fullName evidence="1">Uncharacterized protein</fullName>
    </submittedName>
</protein>
<proteinExistence type="predicted"/>
<comment type="caution">
    <text evidence="1">The sequence shown here is derived from an EMBL/GenBank/DDBJ whole genome shotgun (WGS) entry which is preliminary data.</text>
</comment>
<reference evidence="1 2" key="1">
    <citation type="journal article" date="2013" name="Genome Announc.">
        <title>Draft Genome Sequence of Shewanella decolorationis S12, a Dye-Degrading Bacterium Isolated from a Wastewater Treatment Plant.</title>
        <authorList>
            <person name="Xu M."/>
            <person name="Fang Y."/>
            <person name="Liu J."/>
            <person name="Chen X."/>
            <person name="Sun G."/>
            <person name="Guo J."/>
            <person name="Hua Z."/>
            <person name="Tu Q."/>
            <person name="Wu L."/>
            <person name="Zhou J."/>
            <person name="Liu X."/>
        </authorList>
    </citation>
    <scope>NUCLEOTIDE SEQUENCE [LARGE SCALE GENOMIC DNA]</scope>
    <source>
        <strain evidence="1 2">S12</strain>
    </source>
</reference>
<evidence type="ECO:0000313" key="2">
    <source>
        <dbReference type="Proteomes" id="UP000017548"/>
    </source>
</evidence>
<dbReference type="Proteomes" id="UP000017548">
    <property type="component" value="Unassembled WGS sequence"/>
</dbReference>
<evidence type="ECO:0000313" key="1">
    <source>
        <dbReference type="EMBL" id="ESE41572.1"/>
    </source>
</evidence>
<organism evidence="1 2">
    <name type="scientific">Shewanella decolorationis S12</name>
    <dbReference type="NCBI Taxonomy" id="1353536"/>
    <lineage>
        <taxon>Bacteria</taxon>
        <taxon>Pseudomonadati</taxon>
        <taxon>Pseudomonadota</taxon>
        <taxon>Gammaproteobacteria</taxon>
        <taxon>Alteromonadales</taxon>
        <taxon>Shewanellaceae</taxon>
        <taxon>Shewanella</taxon>
    </lineage>
</organism>
<name>A0ABN0PN82_9GAMM</name>
<dbReference type="EMBL" id="AXZL01000062">
    <property type="protein sequence ID" value="ESE41572.1"/>
    <property type="molecule type" value="Genomic_DNA"/>
</dbReference>
<keyword evidence="2" id="KW-1185">Reference proteome</keyword>